<dbReference type="EMBL" id="CP016895">
    <property type="protein sequence ID" value="AOA59815.1"/>
    <property type="molecule type" value="Genomic_DNA"/>
</dbReference>
<organism evidence="3 4">
    <name type="scientific">Acinetobacter larvae</name>
    <dbReference type="NCBI Taxonomy" id="1789224"/>
    <lineage>
        <taxon>Bacteria</taxon>
        <taxon>Pseudomonadati</taxon>
        <taxon>Pseudomonadota</taxon>
        <taxon>Gammaproteobacteria</taxon>
        <taxon>Moraxellales</taxon>
        <taxon>Moraxellaceae</taxon>
        <taxon>Acinetobacter</taxon>
    </lineage>
</organism>
<protein>
    <submittedName>
        <fullName evidence="3">Protein CsuC</fullName>
    </submittedName>
</protein>
<name>A0A1B2M3P1_9GAMM</name>
<dbReference type="InterPro" id="IPR050643">
    <property type="entry name" value="Periplasmic_pilus_chap"/>
</dbReference>
<dbReference type="STRING" id="1789224.BFG52_00905"/>
<dbReference type="Proteomes" id="UP000093391">
    <property type="component" value="Chromosome"/>
</dbReference>
<sequence>MLAAISLLCTLLSSQLLYAQATFLIWPIYPKIENDEKATAVWLENTGDRDALVQIRVFAWQQQDYDDSYQQQSDIISSPPVAKIKAGERSMLRITRTKPVQDQTENAYRIIVDELPIKLDQDNAQQNSQLSFQMRYSIPLFSYGAGLGSGLTEKSSKENSQHAFAKPILSYRLLDDRDGQSELLIENNGAKFARITALKFERDQAATALEGLSLGYILPHSSMKFTIPSKYLQQIRQAKQLYAVDTSGASAVTIDLTPAGK</sequence>
<dbReference type="KEGG" id="ala:BFG52_00905"/>
<dbReference type="SUPFAM" id="SSF49354">
    <property type="entry name" value="PapD-like"/>
    <property type="match status" value="1"/>
</dbReference>
<evidence type="ECO:0000256" key="1">
    <source>
        <dbReference type="SAM" id="SignalP"/>
    </source>
</evidence>
<dbReference type="InterPro" id="IPR016147">
    <property type="entry name" value="Pili_assmbl_chaperone_N"/>
</dbReference>
<evidence type="ECO:0000259" key="2">
    <source>
        <dbReference type="Pfam" id="PF00345"/>
    </source>
</evidence>
<dbReference type="AlphaFoldDB" id="A0A1B2M3P1"/>
<evidence type="ECO:0000313" key="4">
    <source>
        <dbReference type="Proteomes" id="UP000093391"/>
    </source>
</evidence>
<feature type="domain" description="Pili assembly chaperone N-terminal" evidence="2">
    <location>
        <begin position="33"/>
        <end position="141"/>
    </location>
</feature>
<evidence type="ECO:0000313" key="3">
    <source>
        <dbReference type="EMBL" id="AOA59815.1"/>
    </source>
</evidence>
<dbReference type="PANTHER" id="PTHR30251">
    <property type="entry name" value="PILUS ASSEMBLY CHAPERONE"/>
    <property type="match status" value="1"/>
</dbReference>
<dbReference type="GO" id="GO:0030288">
    <property type="term" value="C:outer membrane-bounded periplasmic space"/>
    <property type="evidence" value="ECO:0007669"/>
    <property type="project" value="InterPro"/>
</dbReference>
<dbReference type="InterPro" id="IPR013783">
    <property type="entry name" value="Ig-like_fold"/>
</dbReference>
<proteinExistence type="predicted"/>
<dbReference type="PANTHER" id="PTHR30251:SF4">
    <property type="entry name" value="SLR1668 PROTEIN"/>
    <property type="match status" value="1"/>
</dbReference>
<dbReference type="GO" id="GO:0071555">
    <property type="term" value="P:cell wall organization"/>
    <property type="evidence" value="ECO:0007669"/>
    <property type="project" value="InterPro"/>
</dbReference>
<reference evidence="3 4" key="1">
    <citation type="submission" date="2016-08" db="EMBL/GenBank/DDBJ databases">
        <authorList>
            <person name="Seilhamer J.J."/>
        </authorList>
    </citation>
    <scope>NUCLEOTIDE SEQUENCE [LARGE SCALE GENOMIC DNA]</scope>
    <source>
        <strain evidence="3 4">BRTC-1</strain>
    </source>
</reference>
<feature type="signal peptide" evidence="1">
    <location>
        <begin position="1"/>
        <end position="19"/>
    </location>
</feature>
<accession>A0A1B2M3P1</accession>
<dbReference type="InterPro" id="IPR008962">
    <property type="entry name" value="PapD-like_sf"/>
</dbReference>
<dbReference type="Gene3D" id="2.60.40.10">
    <property type="entry name" value="Immunoglobulins"/>
    <property type="match status" value="1"/>
</dbReference>
<feature type="chain" id="PRO_5008540016" evidence="1">
    <location>
        <begin position="20"/>
        <end position="261"/>
    </location>
</feature>
<dbReference type="Pfam" id="PF00345">
    <property type="entry name" value="PapD_N"/>
    <property type="match status" value="1"/>
</dbReference>
<gene>
    <name evidence="3" type="ORF">BFG52_00905</name>
</gene>
<keyword evidence="4" id="KW-1185">Reference proteome</keyword>
<keyword evidence="1" id="KW-0732">Signal</keyword>